<dbReference type="PANTHER" id="PTHR47851:SF8">
    <property type="entry name" value="NO APICAL MERISTEM-ASSOCIATED C-TERMINAL DOMAIN-CONTAINING PROTEIN"/>
    <property type="match status" value="1"/>
</dbReference>
<sequence length="292" mass="33238">MEKSGKVVAKWDSFAAKVFNDICCEEVLAHNRPQQCLNNVGYANLVRKFYERTKRPYTEGQMKNRWNVLEKKYTQWKTLNLRATGLGRDPNTGCIVADDDWWKEQENAMPGCTSNFRFLPFEHEDQMRIMFEAVIVTNETSYVPTGHGNDDEIGEGDVAGNDVAGNDDGEIGGIGTSTERRAGKMAAHHSPKGKKKKTFRDQCMKHLVEAYEIKAQSSKQSATSQVVDLVRDEIGSMLEKVINDGAEEGSDEHFYATQLLTKKENRDVFITLKTPNGRLSWLRRAWENRKKH</sequence>
<evidence type="ECO:0000256" key="1">
    <source>
        <dbReference type="SAM" id="MobiDB-lite"/>
    </source>
</evidence>
<dbReference type="Pfam" id="PF12776">
    <property type="entry name" value="Myb_DNA-bind_3"/>
    <property type="match status" value="1"/>
</dbReference>
<dbReference type="Proteomes" id="UP000823388">
    <property type="component" value="Chromosome 8K"/>
</dbReference>
<protein>
    <recommendedName>
        <fullName evidence="2">Myb/SANT-like domain-containing protein</fullName>
    </recommendedName>
</protein>
<dbReference type="PANTHER" id="PTHR47851">
    <property type="entry name" value="OS06G0588700 PROTEIN-RELATED"/>
    <property type="match status" value="1"/>
</dbReference>
<name>A0A8T0PQK4_PANVG</name>
<feature type="compositionally biased region" description="Basic residues" evidence="1">
    <location>
        <begin position="186"/>
        <end position="198"/>
    </location>
</feature>
<dbReference type="InterPro" id="IPR024752">
    <property type="entry name" value="Myb/SANT-like_dom"/>
</dbReference>
<evidence type="ECO:0000259" key="2">
    <source>
        <dbReference type="Pfam" id="PF12776"/>
    </source>
</evidence>
<keyword evidence="4" id="KW-1185">Reference proteome</keyword>
<feature type="domain" description="Myb/SANT-like" evidence="2">
    <location>
        <begin position="10"/>
        <end position="104"/>
    </location>
</feature>
<gene>
    <name evidence="3" type="ORF">PVAP13_8KG045600</name>
</gene>
<organism evidence="3 4">
    <name type="scientific">Panicum virgatum</name>
    <name type="common">Blackwell switchgrass</name>
    <dbReference type="NCBI Taxonomy" id="38727"/>
    <lineage>
        <taxon>Eukaryota</taxon>
        <taxon>Viridiplantae</taxon>
        <taxon>Streptophyta</taxon>
        <taxon>Embryophyta</taxon>
        <taxon>Tracheophyta</taxon>
        <taxon>Spermatophyta</taxon>
        <taxon>Magnoliopsida</taxon>
        <taxon>Liliopsida</taxon>
        <taxon>Poales</taxon>
        <taxon>Poaceae</taxon>
        <taxon>PACMAD clade</taxon>
        <taxon>Panicoideae</taxon>
        <taxon>Panicodae</taxon>
        <taxon>Paniceae</taxon>
        <taxon>Panicinae</taxon>
        <taxon>Panicum</taxon>
        <taxon>Panicum sect. Hiantes</taxon>
    </lineage>
</organism>
<proteinExistence type="predicted"/>
<reference evidence="3" key="1">
    <citation type="submission" date="2020-05" db="EMBL/GenBank/DDBJ databases">
        <title>WGS assembly of Panicum virgatum.</title>
        <authorList>
            <person name="Lovell J.T."/>
            <person name="Jenkins J."/>
            <person name="Shu S."/>
            <person name="Juenger T.E."/>
            <person name="Schmutz J."/>
        </authorList>
    </citation>
    <scope>NUCLEOTIDE SEQUENCE</scope>
    <source>
        <strain evidence="3">AP13</strain>
    </source>
</reference>
<accession>A0A8T0PQK4</accession>
<comment type="caution">
    <text evidence="3">The sequence shown here is derived from an EMBL/GenBank/DDBJ whole genome shotgun (WGS) entry which is preliminary data.</text>
</comment>
<evidence type="ECO:0000313" key="4">
    <source>
        <dbReference type="Proteomes" id="UP000823388"/>
    </source>
</evidence>
<feature type="region of interest" description="Disordered" evidence="1">
    <location>
        <begin position="163"/>
        <end position="199"/>
    </location>
</feature>
<dbReference type="AlphaFoldDB" id="A0A8T0PQK4"/>
<evidence type="ECO:0000313" key="3">
    <source>
        <dbReference type="EMBL" id="KAG2562829.1"/>
    </source>
</evidence>
<dbReference type="EMBL" id="CM029051">
    <property type="protein sequence ID" value="KAG2562829.1"/>
    <property type="molecule type" value="Genomic_DNA"/>
</dbReference>